<dbReference type="Proteomes" id="UP001430614">
    <property type="component" value="Unassembled WGS sequence"/>
</dbReference>
<accession>A0ABS8KD80</accession>
<evidence type="ECO:0008006" key="4">
    <source>
        <dbReference type="Google" id="ProtNLM"/>
    </source>
</evidence>
<keyword evidence="1" id="KW-1133">Transmembrane helix</keyword>
<keyword evidence="3" id="KW-1185">Reference proteome</keyword>
<sequence>MQSPVSSQGRLSRAEKRRLWIFAGAGFFVSPGAWLLQVIVSEAVSAQTCDATTTPLPSPGVSHMHLWLYGTSAVAFLISAACAALAAYGFVLLDAREQRIKDRQENGGPPRQPPRDQEEIGRKRFIAMCSAMIGCGFAVGLIFTVLAEIFLVSCSRWH</sequence>
<keyword evidence="1" id="KW-0472">Membrane</keyword>
<dbReference type="RefSeq" id="WP_230561539.1">
    <property type="nucleotide sequence ID" value="NZ_JAJITC010000006.1"/>
</dbReference>
<comment type="caution">
    <text evidence="2">The sequence shown here is derived from an EMBL/GenBank/DDBJ whole genome shotgun (WGS) entry which is preliminary data.</text>
</comment>
<dbReference type="EMBL" id="JAJITC010000006">
    <property type="protein sequence ID" value="MCC8402673.1"/>
    <property type="molecule type" value="Genomic_DNA"/>
</dbReference>
<evidence type="ECO:0000313" key="2">
    <source>
        <dbReference type="EMBL" id="MCC8402673.1"/>
    </source>
</evidence>
<feature type="transmembrane region" description="Helical" evidence="1">
    <location>
        <begin position="66"/>
        <end position="93"/>
    </location>
</feature>
<evidence type="ECO:0000313" key="3">
    <source>
        <dbReference type="Proteomes" id="UP001430614"/>
    </source>
</evidence>
<organism evidence="2 3">
    <name type="scientific">Paraburkholderia translucens</name>
    <dbReference type="NCBI Taxonomy" id="2886945"/>
    <lineage>
        <taxon>Bacteria</taxon>
        <taxon>Pseudomonadati</taxon>
        <taxon>Pseudomonadota</taxon>
        <taxon>Betaproteobacteria</taxon>
        <taxon>Burkholderiales</taxon>
        <taxon>Burkholderiaceae</taxon>
        <taxon>Paraburkholderia</taxon>
    </lineage>
</organism>
<feature type="transmembrane region" description="Helical" evidence="1">
    <location>
        <begin position="20"/>
        <end position="40"/>
    </location>
</feature>
<keyword evidence="1" id="KW-0812">Transmembrane</keyword>
<proteinExistence type="predicted"/>
<name>A0ABS8KD80_9BURK</name>
<gene>
    <name evidence="2" type="ORF">LJ655_12360</name>
</gene>
<evidence type="ECO:0000256" key="1">
    <source>
        <dbReference type="SAM" id="Phobius"/>
    </source>
</evidence>
<reference evidence="2 3" key="1">
    <citation type="submission" date="2021-11" db="EMBL/GenBank/DDBJ databases">
        <authorList>
            <person name="Oh E.-T."/>
            <person name="Kim S.-B."/>
        </authorList>
    </citation>
    <scope>NUCLEOTIDE SEQUENCE [LARGE SCALE GENOMIC DNA]</scope>
    <source>
        <strain evidence="2 3">MMS20-SJTN17</strain>
    </source>
</reference>
<feature type="transmembrane region" description="Helical" evidence="1">
    <location>
        <begin position="125"/>
        <end position="152"/>
    </location>
</feature>
<protein>
    <recommendedName>
        <fullName evidence="4">Transmembrane protein</fullName>
    </recommendedName>
</protein>